<protein>
    <submittedName>
        <fullName evidence="2">Uncharacterized protein</fullName>
    </submittedName>
</protein>
<reference evidence="2" key="1">
    <citation type="journal article" date="2020" name="Nature">
        <title>Giant virus diversity and host interactions through global metagenomics.</title>
        <authorList>
            <person name="Schulz F."/>
            <person name="Roux S."/>
            <person name="Paez-Espino D."/>
            <person name="Jungbluth S."/>
            <person name="Walsh D.A."/>
            <person name="Denef V.J."/>
            <person name="McMahon K.D."/>
            <person name="Konstantinidis K.T."/>
            <person name="Eloe-Fadrosh E.A."/>
            <person name="Kyrpides N.C."/>
            <person name="Woyke T."/>
        </authorList>
    </citation>
    <scope>NUCLEOTIDE SEQUENCE</scope>
    <source>
        <strain evidence="2">GVMAG-M-3300023184-160</strain>
    </source>
</reference>
<dbReference type="Pfam" id="PF19071">
    <property type="entry name" value="DUF5767"/>
    <property type="match status" value="1"/>
</dbReference>
<feature type="compositionally biased region" description="Basic and acidic residues" evidence="1">
    <location>
        <begin position="282"/>
        <end position="293"/>
    </location>
</feature>
<feature type="region of interest" description="Disordered" evidence="1">
    <location>
        <begin position="282"/>
        <end position="301"/>
    </location>
</feature>
<feature type="region of interest" description="Disordered" evidence="1">
    <location>
        <begin position="332"/>
        <end position="351"/>
    </location>
</feature>
<evidence type="ECO:0000313" key="2">
    <source>
        <dbReference type="EMBL" id="QHT81999.1"/>
    </source>
</evidence>
<accession>A0A6C0HND6</accession>
<sequence>MEEITLDSMDLKPSSDFGGGIEFLLNDAKPAAGVSFAEDMKEFEDMGKSLKFENTTGPIHLARETVSMDTHRQTTSDGYRHIQEINVEGELKNIEVKTKEEMLKEKFQYLRKLETLQQKGVELSKQYTMENSLDEMRGEYEYQQGERERKNSVQFQGKMLTTLITGIEFLNNKFDPFDIKLDGISENVQENLGDYDEIFSELAEKYKSKAKMAPELKLAFQLASAGIMVHMSNTMFKSAIPGMDDIMRQNPDLMNQFTRAAASTMEKTNPGVNQFVQQFARPDPRRAETKRPEMNGPENINSILTGLKKTIPLPEKNDSMISLEELDHLGDTPVTRKGRRRSDKNSIQIAI</sequence>
<dbReference type="AlphaFoldDB" id="A0A6C0HND6"/>
<evidence type="ECO:0000256" key="1">
    <source>
        <dbReference type="SAM" id="MobiDB-lite"/>
    </source>
</evidence>
<dbReference type="EMBL" id="MN739993">
    <property type="protein sequence ID" value="QHT81999.1"/>
    <property type="molecule type" value="Genomic_DNA"/>
</dbReference>
<proteinExistence type="predicted"/>
<name>A0A6C0HND6_9ZZZZ</name>
<organism evidence="2">
    <name type="scientific">viral metagenome</name>
    <dbReference type="NCBI Taxonomy" id="1070528"/>
    <lineage>
        <taxon>unclassified sequences</taxon>
        <taxon>metagenomes</taxon>
        <taxon>organismal metagenomes</taxon>
    </lineage>
</organism>
<dbReference type="InterPro" id="IPR043910">
    <property type="entry name" value="DUF5767"/>
</dbReference>